<gene>
    <name evidence="5" type="ORF">CFD26_106060</name>
</gene>
<proteinExistence type="predicted"/>
<evidence type="ECO:0000256" key="3">
    <source>
        <dbReference type="PROSITE-ProRule" id="PRU00023"/>
    </source>
</evidence>
<accession>A0A3R7JEH8</accession>
<dbReference type="SMART" id="SM00248">
    <property type="entry name" value="ANK"/>
    <property type="match status" value="17"/>
</dbReference>
<dbReference type="SUPFAM" id="SSF81383">
    <property type="entry name" value="F-box domain"/>
    <property type="match status" value="1"/>
</dbReference>
<dbReference type="OrthoDB" id="4772757at2759"/>
<dbReference type="Gene3D" id="1.25.40.20">
    <property type="entry name" value="Ankyrin repeat-containing domain"/>
    <property type="match status" value="5"/>
</dbReference>
<dbReference type="STRING" id="1245748.A0A3R7JEH8"/>
<protein>
    <submittedName>
        <fullName evidence="5">Uncharacterized protein</fullName>
    </submittedName>
</protein>
<feature type="repeat" description="ANK" evidence="3">
    <location>
        <begin position="781"/>
        <end position="813"/>
    </location>
</feature>
<keyword evidence="6" id="KW-1185">Reference proteome</keyword>
<dbReference type="AlphaFoldDB" id="A0A3R7JEH8"/>
<evidence type="ECO:0000313" key="5">
    <source>
        <dbReference type="EMBL" id="RLL95951.1"/>
    </source>
</evidence>
<comment type="caution">
    <text evidence="5">The sequence shown here is derived from an EMBL/GenBank/DDBJ whole genome shotgun (WGS) entry which is preliminary data.</text>
</comment>
<dbReference type="Pfam" id="PF00023">
    <property type="entry name" value="Ank"/>
    <property type="match status" value="1"/>
</dbReference>
<dbReference type="PRINTS" id="PR01415">
    <property type="entry name" value="ANKYRIN"/>
</dbReference>
<name>A0A3R7JEH8_9EURO</name>
<feature type="repeat" description="ANK" evidence="3">
    <location>
        <begin position="814"/>
        <end position="846"/>
    </location>
</feature>
<reference evidence="5 6" key="1">
    <citation type="submission" date="2018-08" db="EMBL/GenBank/DDBJ databases">
        <title>Draft genome sequences of two Aspergillus turcosus clinical strains isolated from bronchoalveolar lavage fluid: one azole-susceptible and the other azole-resistant.</title>
        <authorList>
            <person name="Parent-Michaud M."/>
            <person name="Dufresne P.J."/>
            <person name="Fournier E."/>
            <person name="Martineau C."/>
            <person name="Moreira S."/>
            <person name="Perkins V."/>
            <person name="De Repentigny L."/>
            <person name="Dufresne S.F."/>
        </authorList>
    </citation>
    <scope>NUCLEOTIDE SEQUENCE [LARGE SCALE GENOMIC DNA]</scope>
    <source>
        <strain evidence="5">HMR AF 1038</strain>
    </source>
</reference>
<dbReference type="InterPro" id="IPR002110">
    <property type="entry name" value="Ankyrin_rpt"/>
</dbReference>
<evidence type="ECO:0000256" key="1">
    <source>
        <dbReference type="ARBA" id="ARBA00022737"/>
    </source>
</evidence>
<sequence>MFALMDLSVAAALSIFTTCVHVRFSSQRVDMTSYSSLRTLSFIMYASPDSSSFIKKLSDSIIAMGAMADLNLPPAVKQDSRMLILPHEIVLLVAELLSLRSWNALARTCRRLYSVLTPSLYSIALSIKNGQGDVFKWAAGKGRLDTIHQLMHYAPKGYLNCVRGEAALHEAASAGQIEIIRWLLDSGVDPYCTQTQYITDDFGSWHYERRAPPVLIAAESGHTEAAKLLLDAMPDFNYVRSLEESPVIEFVRNRQTALLESILRRGINVDQRDMTGRTALFYAVKHEHISGVTLLLEFGADVNASDNHEITPLYVAAGIGLETVVELLLQRGARVDDTQVYGAFTSLDAAIEANSIKAVSLLIEHGANVNVIYTWQKTASVGVKAGILKLLLDAGADFIARTSYDITLVNDACMMRNKEKVLLLLHAIEARGAVSDSLGSATTLLPAAIFARHDLAYRLLAQGADVDKPVEGGSGQTALMEAAKQEQDCLFDLVLQKSLDINAAEPWGGRTALSFAAENGSEHKVRSLLKKNASDFATASDFAKITGCDRPLTYAAKNHHLQVVLLLLQQTKGVDLADDSLRSAVTYAVAFGDAQFLKLIREQGNLDQTDMFGDTALHRAARRGHLAVVRWLLNQSVSIDAAGNAYRRTPLMLAVYSRNEAVVEQLLQHGARLDARDVDHATVLHLAFMGETEGMVASEPPHGTEPSLETLDSDPILKADLKCGLPVLSNIVKMLLEAGADLEAKNVWEQTPLTRAAIYGSTSAVRLLLEKGANVETRDKSGFVPLLLAAWEGHTAVVCLLLEHGARIDSASADGDTALILAADNGHHETILSLLARSVEINRVNHAHETALSCAAAKGQDKVVEILLQNGAEVDVPDDIGRTPLL</sequence>
<dbReference type="InterPro" id="IPR036047">
    <property type="entry name" value="F-box-like_dom_sf"/>
</dbReference>
<dbReference type="PROSITE" id="PS50297">
    <property type="entry name" value="ANK_REP_REGION"/>
    <property type="match status" value="9"/>
</dbReference>
<dbReference type="InterPro" id="IPR036770">
    <property type="entry name" value="Ankyrin_rpt-contain_sf"/>
</dbReference>
<feature type="repeat" description="ANK" evidence="3">
    <location>
        <begin position="748"/>
        <end position="780"/>
    </location>
</feature>
<dbReference type="SUPFAM" id="SSF48403">
    <property type="entry name" value="Ankyrin repeat"/>
    <property type="match status" value="3"/>
</dbReference>
<feature type="repeat" description="ANK" evidence="3">
    <location>
        <begin position="342"/>
        <end position="374"/>
    </location>
</feature>
<feature type="repeat" description="ANK" evidence="3">
    <location>
        <begin position="308"/>
        <end position="340"/>
    </location>
</feature>
<organism evidence="5 6">
    <name type="scientific">Aspergillus turcosus</name>
    <dbReference type="NCBI Taxonomy" id="1245748"/>
    <lineage>
        <taxon>Eukaryota</taxon>
        <taxon>Fungi</taxon>
        <taxon>Dikarya</taxon>
        <taxon>Ascomycota</taxon>
        <taxon>Pezizomycotina</taxon>
        <taxon>Eurotiomycetes</taxon>
        <taxon>Eurotiomycetidae</taxon>
        <taxon>Eurotiales</taxon>
        <taxon>Aspergillaceae</taxon>
        <taxon>Aspergillus</taxon>
        <taxon>Aspergillus subgen. Fumigati</taxon>
    </lineage>
</organism>
<feature type="chain" id="PRO_5018533441" evidence="4">
    <location>
        <begin position="20"/>
        <end position="886"/>
    </location>
</feature>
<dbReference type="PANTHER" id="PTHR24173">
    <property type="entry name" value="ANKYRIN REPEAT CONTAINING"/>
    <property type="match status" value="1"/>
</dbReference>
<feature type="repeat" description="ANK" evidence="3">
    <location>
        <begin position="612"/>
        <end position="644"/>
    </location>
</feature>
<evidence type="ECO:0000256" key="2">
    <source>
        <dbReference type="ARBA" id="ARBA00023043"/>
    </source>
</evidence>
<dbReference type="Pfam" id="PF12796">
    <property type="entry name" value="Ank_2"/>
    <property type="match status" value="6"/>
</dbReference>
<feature type="repeat" description="ANK" evidence="3">
    <location>
        <begin position="275"/>
        <end position="307"/>
    </location>
</feature>
<dbReference type="EMBL" id="NIDN02000131">
    <property type="protein sequence ID" value="RLL95951.1"/>
    <property type="molecule type" value="Genomic_DNA"/>
</dbReference>
<evidence type="ECO:0000313" key="6">
    <source>
        <dbReference type="Proteomes" id="UP000215289"/>
    </source>
</evidence>
<dbReference type="PANTHER" id="PTHR24173:SF74">
    <property type="entry name" value="ANKYRIN REPEAT DOMAIN-CONTAINING PROTEIN 16"/>
    <property type="match status" value="1"/>
</dbReference>
<dbReference type="Proteomes" id="UP000215289">
    <property type="component" value="Unassembled WGS sequence"/>
</dbReference>
<feature type="signal peptide" evidence="4">
    <location>
        <begin position="1"/>
        <end position="19"/>
    </location>
</feature>
<evidence type="ECO:0000256" key="4">
    <source>
        <dbReference type="SAM" id="SignalP"/>
    </source>
</evidence>
<dbReference type="PROSITE" id="PS50088">
    <property type="entry name" value="ANK_REPEAT"/>
    <property type="match status" value="10"/>
</dbReference>
<keyword evidence="4" id="KW-0732">Signal</keyword>
<feature type="repeat" description="ANK" evidence="3">
    <location>
        <begin position="646"/>
        <end position="678"/>
    </location>
</feature>
<keyword evidence="1" id="KW-0677">Repeat</keyword>
<feature type="repeat" description="ANK" evidence="3">
    <location>
        <begin position="847"/>
        <end position="879"/>
    </location>
</feature>
<feature type="repeat" description="ANK" evidence="3">
    <location>
        <begin position="163"/>
        <end position="189"/>
    </location>
</feature>
<dbReference type="CDD" id="cd09917">
    <property type="entry name" value="F-box_SF"/>
    <property type="match status" value="1"/>
</dbReference>
<keyword evidence="2 3" id="KW-0040">ANK repeat</keyword>